<evidence type="ECO:0000256" key="7">
    <source>
        <dbReference type="ARBA" id="ARBA00039099"/>
    </source>
</evidence>
<dbReference type="Gene3D" id="3.30.56.70">
    <property type="entry name" value="N2,N2-dimethylguanosine tRNA methyltransferase, C-terminal domain"/>
    <property type="match status" value="1"/>
</dbReference>
<keyword evidence="2 9" id="KW-0489">Methyltransferase</keyword>
<dbReference type="InterPro" id="IPR002905">
    <property type="entry name" value="Trm1"/>
</dbReference>
<dbReference type="Gene3D" id="3.40.50.150">
    <property type="entry name" value="Vaccinia Virus protein VP39"/>
    <property type="match status" value="1"/>
</dbReference>
<keyword evidence="6 9" id="KW-0694">RNA-binding</keyword>
<dbReference type="GO" id="GO:0005634">
    <property type="term" value="C:nucleus"/>
    <property type="evidence" value="ECO:0007669"/>
    <property type="project" value="TreeGrafter"/>
</dbReference>
<evidence type="ECO:0000256" key="8">
    <source>
        <dbReference type="ARBA" id="ARBA00051897"/>
    </source>
</evidence>
<dbReference type="OrthoDB" id="6349953at2759"/>
<dbReference type="Pfam" id="PF02005">
    <property type="entry name" value="TRM"/>
    <property type="match status" value="1"/>
</dbReference>
<evidence type="ECO:0000313" key="11">
    <source>
        <dbReference type="EMBL" id="KAA8494345.1"/>
    </source>
</evidence>
<sequence>MRRATVCRKALLVLRSRRSRSRRVDAGSGWAGGARTMSGSVRDARAADGKEYVEIREGRAVARYPKGEVFYNPVQVVNRDLSVLVLRHYTAMRAAEEARPLSSPEGLSCLEALAASGLRSVRYAKEVPRLQRIVVNDVDESAVQAIRANLDLNGLHDGERVRISHADANEAARLGVSSSISSGPFEPFDIIDLDPYGSCAPFLASAVRYVSRGGLLCVTSTDKPVLCGNNIGTAFVRYGGIAAKGATCHETAVRLVMYALQMEAVKLGRVVEPLLCVSIDFYVRCFVRVRESKRDAQRIPLRCGLVYTCVTCNTSHVQPMASETAGPDNESADTEKLLPIKSSRSVLPGPVCDQCGSPFRMTGPMWTGALFDRDFVTGLLNRLHRTDAAGDKADVDDNESDAHLNEALGARSRVAALLGVVLDELDHVALFHTMDNFGRTLRMRNIPMKRMRAALASLGYRTSPSHTAPTGFKTDAPPSVVWDVVRLHAEQHPPEKKPESGSAAEIILSKQVSDHVRDKVDFAFVPSCAPPAASGASTHSLAQVQPGEETGAATPATREVAVSGQPRGSKKRARFLPNPEKNWGPKKAARGSGPRPAAAGANAHPFPSSTSNVEQRLGDQPSQQSSWLASSCRTQ</sequence>
<dbReference type="PROSITE" id="PS51626">
    <property type="entry name" value="SAM_MT_TRM1"/>
    <property type="match status" value="1"/>
</dbReference>
<dbReference type="SUPFAM" id="SSF53335">
    <property type="entry name" value="S-adenosyl-L-methionine-dependent methyltransferases"/>
    <property type="match status" value="1"/>
</dbReference>
<keyword evidence="12" id="KW-1185">Reference proteome</keyword>
<proteinExistence type="inferred from homology"/>
<evidence type="ECO:0000256" key="3">
    <source>
        <dbReference type="ARBA" id="ARBA00022679"/>
    </source>
</evidence>
<dbReference type="AlphaFoldDB" id="A0A5J4YT18"/>
<gene>
    <name evidence="11" type="ORF">FVE85_4320</name>
</gene>
<dbReference type="OMA" id="MKCCHEM"/>
<comment type="similarity">
    <text evidence="9">Belongs to the class I-like SAM-binding methyltransferase superfamily. Trm1 family.</text>
</comment>
<dbReference type="InterPro" id="IPR029063">
    <property type="entry name" value="SAM-dependent_MTases_sf"/>
</dbReference>
<evidence type="ECO:0000256" key="10">
    <source>
        <dbReference type="SAM" id="MobiDB-lite"/>
    </source>
</evidence>
<comment type="caution">
    <text evidence="11">The sequence shown here is derived from an EMBL/GenBank/DDBJ whole genome shotgun (WGS) entry which is preliminary data.</text>
</comment>
<protein>
    <recommendedName>
        <fullName evidence="7 9">tRNA (guanine(26)-N(2))-dimethyltransferase</fullName>
        <ecNumber evidence="7 9">2.1.1.216</ecNumber>
    </recommendedName>
</protein>
<name>A0A5J4YT18_PORPP</name>
<evidence type="ECO:0000256" key="1">
    <source>
        <dbReference type="ARBA" id="ARBA00022555"/>
    </source>
</evidence>
<evidence type="ECO:0000256" key="9">
    <source>
        <dbReference type="PROSITE-ProRule" id="PRU00958"/>
    </source>
</evidence>
<evidence type="ECO:0000256" key="5">
    <source>
        <dbReference type="ARBA" id="ARBA00022694"/>
    </source>
</evidence>
<reference evidence="12" key="1">
    <citation type="journal article" date="2019" name="Nat. Commun.">
        <title>Expansion of phycobilisome linker gene families in mesophilic red algae.</title>
        <authorList>
            <person name="Lee J."/>
            <person name="Kim D."/>
            <person name="Bhattacharya D."/>
            <person name="Yoon H.S."/>
        </authorList>
    </citation>
    <scope>NUCLEOTIDE SEQUENCE [LARGE SCALE GENOMIC DNA]</scope>
    <source>
        <strain evidence="12">CCMP 1328</strain>
    </source>
</reference>
<dbReference type="GO" id="GO:0160104">
    <property type="term" value="F:tRNA (guanine(26)-N2)-dimethyltransferase activity"/>
    <property type="evidence" value="ECO:0007669"/>
    <property type="project" value="UniProtKB-UniRule"/>
</dbReference>
<keyword evidence="4 9" id="KW-0949">S-adenosyl-L-methionine</keyword>
<dbReference type="Proteomes" id="UP000324585">
    <property type="component" value="Unassembled WGS sequence"/>
</dbReference>
<dbReference type="PANTHER" id="PTHR10631:SF3">
    <property type="entry name" value="TRNA (GUANINE(26)-N(2))-DIMETHYLTRANSFERASE"/>
    <property type="match status" value="1"/>
</dbReference>
<dbReference type="InterPro" id="IPR042296">
    <property type="entry name" value="tRNA_met_Trm1_C"/>
</dbReference>
<dbReference type="EMBL" id="VRMN01000005">
    <property type="protein sequence ID" value="KAA8494345.1"/>
    <property type="molecule type" value="Genomic_DNA"/>
</dbReference>
<dbReference type="GO" id="GO:0000049">
    <property type="term" value="F:tRNA binding"/>
    <property type="evidence" value="ECO:0007669"/>
    <property type="project" value="UniProtKB-UniRule"/>
</dbReference>
<accession>A0A5J4YT18</accession>
<evidence type="ECO:0000313" key="12">
    <source>
        <dbReference type="Proteomes" id="UP000324585"/>
    </source>
</evidence>
<evidence type="ECO:0000256" key="2">
    <source>
        <dbReference type="ARBA" id="ARBA00022603"/>
    </source>
</evidence>
<keyword evidence="3 9" id="KW-0808">Transferase</keyword>
<feature type="region of interest" description="Disordered" evidence="10">
    <location>
        <begin position="531"/>
        <end position="635"/>
    </location>
</feature>
<dbReference type="EC" id="2.1.1.216" evidence="7 9"/>
<comment type="catalytic activity">
    <reaction evidence="8 9">
        <text>guanosine(26) in tRNA + 2 S-adenosyl-L-methionine = N(2)-dimethylguanosine(26) in tRNA + 2 S-adenosyl-L-homocysteine + 2 H(+)</text>
        <dbReference type="Rhea" id="RHEA:43140"/>
        <dbReference type="Rhea" id="RHEA-COMP:10359"/>
        <dbReference type="Rhea" id="RHEA-COMP:10360"/>
        <dbReference type="ChEBI" id="CHEBI:15378"/>
        <dbReference type="ChEBI" id="CHEBI:57856"/>
        <dbReference type="ChEBI" id="CHEBI:59789"/>
        <dbReference type="ChEBI" id="CHEBI:74269"/>
        <dbReference type="ChEBI" id="CHEBI:74513"/>
        <dbReference type="EC" id="2.1.1.216"/>
    </reaction>
</comment>
<dbReference type="GO" id="GO:0002940">
    <property type="term" value="P:tRNA N2-guanine methylation"/>
    <property type="evidence" value="ECO:0007669"/>
    <property type="project" value="TreeGrafter"/>
</dbReference>
<feature type="compositionally biased region" description="Low complexity" evidence="10">
    <location>
        <begin position="590"/>
        <end position="603"/>
    </location>
</feature>
<dbReference type="CDD" id="cd02440">
    <property type="entry name" value="AdoMet_MTases"/>
    <property type="match status" value="1"/>
</dbReference>
<dbReference type="PANTHER" id="PTHR10631">
    <property type="entry name" value="N 2 ,N 2 -DIMETHYLGUANOSINE TRNA METHYLTRANSFERASE"/>
    <property type="match status" value="1"/>
</dbReference>
<dbReference type="NCBIfam" id="TIGR00308">
    <property type="entry name" value="TRM1"/>
    <property type="match status" value="1"/>
</dbReference>
<keyword evidence="1 9" id="KW-0820">tRNA-binding</keyword>
<dbReference type="FunFam" id="3.30.56.70:FF:000001">
    <property type="entry name" value="tRNA (guanine(26)-N(2))-dimethyltransferase"/>
    <property type="match status" value="1"/>
</dbReference>
<evidence type="ECO:0000256" key="6">
    <source>
        <dbReference type="ARBA" id="ARBA00022884"/>
    </source>
</evidence>
<organism evidence="11 12">
    <name type="scientific">Porphyridium purpureum</name>
    <name type="common">Red alga</name>
    <name type="synonym">Porphyridium cruentum</name>
    <dbReference type="NCBI Taxonomy" id="35688"/>
    <lineage>
        <taxon>Eukaryota</taxon>
        <taxon>Rhodophyta</taxon>
        <taxon>Bangiophyceae</taxon>
        <taxon>Porphyridiales</taxon>
        <taxon>Porphyridiaceae</taxon>
        <taxon>Porphyridium</taxon>
    </lineage>
</organism>
<feature type="compositionally biased region" description="Polar residues" evidence="10">
    <location>
        <begin position="607"/>
        <end position="635"/>
    </location>
</feature>
<keyword evidence="5 9" id="KW-0819">tRNA processing</keyword>
<evidence type="ECO:0000256" key="4">
    <source>
        <dbReference type="ARBA" id="ARBA00022691"/>
    </source>
</evidence>